<protein>
    <submittedName>
        <fullName evidence="4">Similar to An03g05620</fullName>
    </submittedName>
</protein>
<dbReference type="VEuPathDB" id="FungiDB:ATCC64974_75250"/>
<dbReference type="EMBL" id="BCMY01000011">
    <property type="protein sequence ID" value="GAQ44230.1"/>
    <property type="molecule type" value="Genomic_DNA"/>
</dbReference>
<accession>A0A100INJ1</accession>
<dbReference type="VEuPathDB" id="FungiDB:ATCC64974_75240"/>
<dbReference type="PANTHER" id="PTHR37017:SF11">
    <property type="entry name" value="ESTERASE_LIPASE_THIOESTERASE DOMAIN-CONTAINING PROTEIN"/>
    <property type="match status" value="1"/>
</dbReference>
<dbReference type="OMA" id="PSWYFIS"/>
<dbReference type="VEuPathDB" id="FungiDB:M747DRAFT_329655"/>
<feature type="region of interest" description="Disordered" evidence="1">
    <location>
        <begin position="1"/>
        <end position="21"/>
    </location>
</feature>
<dbReference type="SUPFAM" id="SSF53474">
    <property type="entry name" value="alpha/beta-Hydrolases"/>
    <property type="match status" value="1"/>
</dbReference>
<dbReference type="InterPro" id="IPR014710">
    <property type="entry name" value="RmlC-like_jellyroll"/>
</dbReference>
<feature type="domain" description="Cupin type-2" evidence="2">
    <location>
        <begin position="42"/>
        <end position="110"/>
    </location>
</feature>
<dbReference type="VEuPathDB" id="FungiDB:An03g05620"/>
<feature type="domain" description="AB hydrolase-1" evidence="3">
    <location>
        <begin position="167"/>
        <end position="395"/>
    </location>
</feature>
<dbReference type="Pfam" id="PF07883">
    <property type="entry name" value="Cupin_2"/>
    <property type="match status" value="1"/>
</dbReference>
<dbReference type="InterPro" id="IPR029058">
    <property type="entry name" value="AB_hydrolase_fold"/>
</dbReference>
<dbReference type="PaxDb" id="5061-CADANGAP00003485"/>
<dbReference type="InterPro" id="IPR011051">
    <property type="entry name" value="RmlC_Cupin_sf"/>
</dbReference>
<evidence type="ECO:0000256" key="1">
    <source>
        <dbReference type="SAM" id="MobiDB-lite"/>
    </source>
</evidence>
<organism evidence="4 5">
    <name type="scientific">Aspergillus niger</name>
    <dbReference type="NCBI Taxonomy" id="5061"/>
    <lineage>
        <taxon>Eukaryota</taxon>
        <taxon>Fungi</taxon>
        <taxon>Dikarya</taxon>
        <taxon>Ascomycota</taxon>
        <taxon>Pezizomycotina</taxon>
        <taxon>Eurotiomycetes</taxon>
        <taxon>Eurotiomycetidae</taxon>
        <taxon>Eurotiales</taxon>
        <taxon>Aspergillaceae</taxon>
        <taxon>Aspergillus</taxon>
        <taxon>Aspergillus subgen. Circumdati</taxon>
    </lineage>
</organism>
<dbReference type="InterPro" id="IPR052897">
    <property type="entry name" value="Sec-Metab_Biosynth_Hydrolase"/>
</dbReference>
<dbReference type="SUPFAM" id="SSF51182">
    <property type="entry name" value="RmlC-like cupins"/>
    <property type="match status" value="1"/>
</dbReference>
<dbReference type="VEuPathDB" id="FungiDB:ASPNIDRAFT2_1186637"/>
<comment type="caution">
    <text evidence="4">The sequence shown here is derived from an EMBL/GenBank/DDBJ whole genome shotgun (WGS) entry which is preliminary data.</text>
</comment>
<dbReference type="VEuPathDB" id="FungiDB:M747DRAFT_368481"/>
<dbReference type="InterPro" id="IPR000073">
    <property type="entry name" value="AB_hydrolase_1"/>
</dbReference>
<name>A0A100INJ1_ASPNG</name>
<dbReference type="Pfam" id="PF12697">
    <property type="entry name" value="Abhydrolase_6"/>
    <property type="match status" value="1"/>
</dbReference>
<evidence type="ECO:0000313" key="4">
    <source>
        <dbReference type="EMBL" id="GAQ44230.1"/>
    </source>
</evidence>
<gene>
    <name evidence="4" type="ORF">ABL_06891</name>
</gene>
<dbReference type="OrthoDB" id="1263307at2759"/>
<dbReference type="Gene3D" id="3.40.50.1820">
    <property type="entry name" value="alpha/beta hydrolase"/>
    <property type="match status" value="1"/>
</dbReference>
<dbReference type="Proteomes" id="UP000068243">
    <property type="component" value="Unassembled WGS sequence"/>
</dbReference>
<reference evidence="5" key="1">
    <citation type="journal article" date="2016" name="Genome Announc.">
        <title>Draft genome sequence of Aspergillus niger strain An76.</title>
        <authorList>
            <person name="Gong W."/>
            <person name="Cheng Z."/>
            <person name="Zhang H."/>
            <person name="Liu L."/>
            <person name="Gao P."/>
            <person name="Wang L."/>
        </authorList>
    </citation>
    <scope>NUCLEOTIDE SEQUENCE [LARGE SCALE GENOMIC DNA]</scope>
    <source>
        <strain evidence="5">An76</strain>
    </source>
</reference>
<dbReference type="AlphaFoldDB" id="A0A100INJ1"/>
<dbReference type="InterPro" id="IPR013096">
    <property type="entry name" value="Cupin_2"/>
</dbReference>
<sequence length="415" mass="45315">MANNKVDVTRSSELNEATGGRTEGMVRKGAIIDKSDQLCALVMCAEPHSCSAVHHHGEQDTVVYAAKGHGSIVYDGGKQRKDLSPGDFAIIPAYTEHQEMNQSDQDVEWVITRAGRKPITTEARDNSVSGNFALFLRLPPRLETANQLIFWHIAIIYIRKMVSVPTIVLVPGAWCTPIVYDALRATLTSRDLPSTAIAHPSIGAEPPSKTLTDDVAHLRSELVSMIDKGKDIILVLHSYGGVVGSGAVEGLGKAERAQQEKQGGVVMVVYMSAFAIPKGKSLLDMLGGRFLPFMKAEGDYVHCLEGPEYGFHDIPPVDQELWTSRLTHTSIAVFSGASTFEPWHVMPTAYIICEEDRALPPHVQKQMAEMLNTKWIYRLISSHSPYLSMPDKVADILEELAGKTLTSGAGISANL</sequence>
<dbReference type="Gene3D" id="2.60.120.10">
    <property type="entry name" value="Jelly Rolls"/>
    <property type="match status" value="1"/>
</dbReference>
<proteinExistence type="predicted"/>
<dbReference type="VEuPathDB" id="FungiDB:An03g05630"/>
<evidence type="ECO:0000259" key="3">
    <source>
        <dbReference type="Pfam" id="PF12697"/>
    </source>
</evidence>
<evidence type="ECO:0000259" key="2">
    <source>
        <dbReference type="Pfam" id="PF07883"/>
    </source>
</evidence>
<dbReference type="VEuPathDB" id="FungiDB:ASPNIDRAFT2_1166760"/>
<dbReference type="PANTHER" id="PTHR37017">
    <property type="entry name" value="AB HYDROLASE-1 DOMAIN-CONTAINING PROTEIN-RELATED"/>
    <property type="match status" value="1"/>
</dbReference>
<evidence type="ECO:0000313" key="5">
    <source>
        <dbReference type="Proteomes" id="UP000068243"/>
    </source>
</evidence>